<evidence type="ECO:0000313" key="10">
    <source>
        <dbReference type="Proteomes" id="UP000663864"/>
    </source>
</evidence>
<dbReference type="InterPro" id="IPR006904">
    <property type="entry name" value="DUF716"/>
</dbReference>
<evidence type="ECO:0000313" key="11">
    <source>
        <dbReference type="Proteomes" id="UP000663870"/>
    </source>
</evidence>
<dbReference type="GO" id="GO:0016020">
    <property type="term" value="C:membrane"/>
    <property type="evidence" value="ECO:0007669"/>
    <property type="project" value="UniProtKB-SubCell"/>
</dbReference>
<evidence type="ECO:0008006" key="12">
    <source>
        <dbReference type="Google" id="ProtNLM"/>
    </source>
</evidence>
<proteinExistence type="inferred from homology"/>
<dbReference type="AlphaFoldDB" id="A0A815AFG5"/>
<evidence type="ECO:0000256" key="3">
    <source>
        <dbReference type="ARBA" id="ARBA00022692"/>
    </source>
</evidence>
<feature type="transmembrane region" description="Helical" evidence="6">
    <location>
        <begin position="233"/>
        <end position="257"/>
    </location>
</feature>
<accession>A0A815AFG5</accession>
<evidence type="ECO:0000313" key="8">
    <source>
        <dbReference type="EMBL" id="CAF1449760.1"/>
    </source>
</evidence>
<dbReference type="EMBL" id="CAJNOT010001827">
    <property type="protein sequence ID" value="CAF1253927.1"/>
    <property type="molecule type" value="Genomic_DNA"/>
</dbReference>
<keyword evidence="11" id="KW-1185">Reference proteome</keyword>
<dbReference type="EMBL" id="CAJNOL010002011">
    <property type="protein sequence ID" value="CAF1449760.1"/>
    <property type="molecule type" value="Genomic_DNA"/>
</dbReference>
<feature type="transmembrane region" description="Helical" evidence="6">
    <location>
        <begin position="62"/>
        <end position="80"/>
    </location>
</feature>
<name>A0A815AFG5_9BILA</name>
<dbReference type="Proteomes" id="UP000663864">
    <property type="component" value="Unassembled WGS sequence"/>
</dbReference>
<feature type="transmembrane region" description="Helical" evidence="6">
    <location>
        <begin position="131"/>
        <end position="151"/>
    </location>
</feature>
<organism evidence="7 10">
    <name type="scientific">Rotaria sordida</name>
    <dbReference type="NCBI Taxonomy" id="392033"/>
    <lineage>
        <taxon>Eukaryota</taxon>
        <taxon>Metazoa</taxon>
        <taxon>Spiralia</taxon>
        <taxon>Gnathifera</taxon>
        <taxon>Rotifera</taxon>
        <taxon>Eurotatoria</taxon>
        <taxon>Bdelloidea</taxon>
        <taxon>Philodinida</taxon>
        <taxon>Philodinidae</taxon>
        <taxon>Rotaria</taxon>
    </lineage>
</organism>
<evidence type="ECO:0000256" key="2">
    <source>
        <dbReference type="ARBA" id="ARBA00006948"/>
    </source>
</evidence>
<protein>
    <recommendedName>
        <fullName evidence="12">Transmembrane protein 45B</fullName>
    </recommendedName>
</protein>
<dbReference type="PANTHER" id="PTHR16007:SF15">
    <property type="entry name" value="TRANSMEMBRANE PROTEIN 45B"/>
    <property type="match status" value="1"/>
</dbReference>
<dbReference type="Proteomes" id="UP000663836">
    <property type="component" value="Unassembled WGS sequence"/>
</dbReference>
<dbReference type="EMBL" id="CAJOBD010001592">
    <property type="protein sequence ID" value="CAF3815198.1"/>
    <property type="molecule type" value="Genomic_DNA"/>
</dbReference>
<keyword evidence="5 6" id="KW-0472">Membrane</keyword>
<feature type="transmembrane region" description="Helical" evidence="6">
    <location>
        <begin position="100"/>
        <end position="119"/>
    </location>
</feature>
<gene>
    <name evidence="9" type="ORF">JBS370_LOCUS16112</name>
    <name evidence="8" type="ORF">JXQ802_LOCUS37517</name>
    <name evidence="7" type="ORF">ZHD862_LOCUS25538</name>
</gene>
<evidence type="ECO:0000313" key="9">
    <source>
        <dbReference type="EMBL" id="CAF3815198.1"/>
    </source>
</evidence>
<evidence type="ECO:0000256" key="1">
    <source>
        <dbReference type="ARBA" id="ARBA00004141"/>
    </source>
</evidence>
<dbReference type="PANTHER" id="PTHR16007">
    <property type="entry name" value="EPIDIDYMAL MEMBRANE PROTEIN E9-RELATED"/>
    <property type="match status" value="1"/>
</dbReference>
<evidence type="ECO:0000313" key="7">
    <source>
        <dbReference type="EMBL" id="CAF1253927.1"/>
    </source>
</evidence>
<feature type="transmembrane region" description="Helical" evidence="6">
    <location>
        <begin position="12"/>
        <end position="31"/>
    </location>
</feature>
<keyword evidence="4 6" id="KW-1133">Transmembrane helix</keyword>
<sequence length="299" mass="34367">MGSLPGHVVPGTIFLILGLWWMYSAWLRYFICRQRRRPYYVTVSFPCHCCGPRVARLPIESFFVLFGTTLGILIELIAGFNRVIDPKTGSVSFNEGANNLQHFAMYFMFFIVGLISLLAHYNFPLPKNFDGVAGCLAFTAEGLLFYFHGHAREEVEVLLHVFLVLSIFATVICAVFEIIQKEKQVHTTLMRAYFTVMQGAWFYAIGFILYSPFHEHYEQSKDPDAHRTTMLIAYYFALNMAITFFTLLMLSIPAYYISKRQYQTIDFAEYGNLSMINNDDDDDEMEKLNGVTTTTTTIH</sequence>
<dbReference type="Proteomes" id="UP000663870">
    <property type="component" value="Unassembled WGS sequence"/>
</dbReference>
<feature type="transmembrane region" description="Helical" evidence="6">
    <location>
        <begin position="191"/>
        <end position="213"/>
    </location>
</feature>
<evidence type="ECO:0000256" key="4">
    <source>
        <dbReference type="ARBA" id="ARBA00022989"/>
    </source>
</evidence>
<comment type="subcellular location">
    <subcellularLocation>
        <location evidence="1">Membrane</location>
        <topology evidence="1">Multi-pass membrane protein</topology>
    </subcellularLocation>
</comment>
<evidence type="ECO:0000256" key="6">
    <source>
        <dbReference type="SAM" id="Phobius"/>
    </source>
</evidence>
<feature type="transmembrane region" description="Helical" evidence="6">
    <location>
        <begin position="157"/>
        <end position="179"/>
    </location>
</feature>
<keyword evidence="3 6" id="KW-0812">Transmembrane</keyword>
<comment type="caution">
    <text evidence="7">The sequence shown here is derived from an EMBL/GenBank/DDBJ whole genome shotgun (WGS) entry which is preliminary data.</text>
</comment>
<dbReference type="InterPro" id="IPR042127">
    <property type="entry name" value="TMEM45"/>
</dbReference>
<evidence type="ECO:0000256" key="5">
    <source>
        <dbReference type="ARBA" id="ARBA00023136"/>
    </source>
</evidence>
<comment type="similarity">
    <text evidence="2">Belongs to the TMEM45 family.</text>
</comment>
<dbReference type="Pfam" id="PF04819">
    <property type="entry name" value="DUF716"/>
    <property type="match status" value="1"/>
</dbReference>
<reference evidence="7" key="1">
    <citation type="submission" date="2021-02" db="EMBL/GenBank/DDBJ databases">
        <authorList>
            <person name="Nowell W R."/>
        </authorList>
    </citation>
    <scope>NUCLEOTIDE SEQUENCE</scope>
</reference>